<dbReference type="GO" id="GO:0005829">
    <property type="term" value="C:cytosol"/>
    <property type="evidence" value="ECO:0007669"/>
    <property type="project" value="TreeGrafter"/>
</dbReference>
<gene>
    <name evidence="1" type="ORF">FHX42_000671</name>
</gene>
<evidence type="ECO:0000313" key="2">
    <source>
        <dbReference type="Proteomes" id="UP000569329"/>
    </source>
</evidence>
<accession>A0A839DN08</accession>
<proteinExistence type="predicted"/>
<dbReference type="NCBIfam" id="NF002544">
    <property type="entry name" value="PRK02101.2-1"/>
    <property type="match status" value="1"/>
</dbReference>
<dbReference type="EMBL" id="JACGWZ010000001">
    <property type="protein sequence ID" value="MBA8823342.1"/>
    <property type="molecule type" value="Genomic_DNA"/>
</dbReference>
<comment type="caution">
    <text evidence="1">The sequence shown here is derived from an EMBL/GenBank/DDBJ whole genome shotgun (WGS) entry which is preliminary data.</text>
</comment>
<evidence type="ECO:0008006" key="3">
    <source>
        <dbReference type="Google" id="ProtNLM"/>
    </source>
</evidence>
<dbReference type="InterPro" id="IPR005583">
    <property type="entry name" value="YaaA"/>
</dbReference>
<dbReference type="AlphaFoldDB" id="A0A839DN08"/>
<dbReference type="GO" id="GO:0033194">
    <property type="term" value="P:response to hydroperoxide"/>
    <property type="evidence" value="ECO:0007669"/>
    <property type="project" value="TreeGrafter"/>
</dbReference>
<name>A0A839DN08_9PSEU</name>
<dbReference type="Proteomes" id="UP000569329">
    <property type="component" value="Unassembled WGS sequence"/>
</dbReference>
<evidence type="ECO:0000313" key="1">
    <source>
        <dbReference type="EMBL" id="MBA8823342.1"/>
    </source>
</evidence>
<reference evidence="1 2" key="1">
    <citation type="submission" date="2020-07" db="EMBL/GenBank/DDBJ databases">
        <title>Sequencing the genomes of 1000 actinobacteria strains.</title>
        <authorList>
            <person name="Klenk H.-P."/>
        </authorList>
    </citation>
    <scope>NUCLEOTIDE SEQUENCE [LARGE SCALE GENOMIC DNA]</scope>
    <source>
        <strain evidence="1 2">DSM 45975</strain>
    </source>
</reference>
<dbReference type="PANTHER" id="PTHR30283:SF4">
    <property type="entry name" value="PEROXIDE STRESS RESISTANCE PROTEIN YAAA"/>
    <property type="match status" value="1"/>
</dbReference>
<organism evidence="1 2">
    <name type="scientific">Halosaccharopolyspora lacisalsi</name>
    <dbReference type="NCBI Taxonomy" id="1000566"/>
    <lineage>
        <taxon>Bacteria</taxon>
        <taxon>Bacillati</taxon>
        <taxon>Actinomycetota</taxon>
        <taxon>Actinomycetes</taxon>
        <taxon>Pseudonocardiales</taxon>
        <taxon>Pseudonocardiaceae</taxon>
        <taxon>Halosaccharopolyspora</taxon>
    </lineage>
</organism>
<dbReference type="PANTHER" id="PTHR30283">
    <property type="entry name" value="PEROXIDE STRESS RESPONSE PROTEIN YAAA"/>
    <property type="match status" value="1"/>
</dbReference>
<protein>
    <recommendedName>
        <fullName evidence="3">Peroxide stress protein YaaA</fullName>
    </recommendedName>
</protein>
<keyword evidence="2" id="KW-1185">Reference proteome</keyword>
<sequence length="256" mass="27617">MTEPLSLATVLVLLPPSETKAAGGEGPPLDLDALSTPELTPTRHRLIEALTDLADDVPSSLEALGLSERQAEEVQRNAELRESPTAPALRRYTGVLYDALDIGSLPERERARAERRLAVVSALFGLVRGTDAIPAYRLSASGNLPRVGTLRGVWRPVLEPVLAEVDDFVVDLRSGAYAALAKVPGAVEVRVLSEDSTGKRKVVSHHNKSHKGKLARALGRAPEEPRTVEDVLTVAKEADLRVEREADRQLCVIVPA</sequence>
<dbReference type="Pfam" id="PF03883">
    <property type="entry name" value="H2O2_YaaD"/>
    <property type="match status" value="1"/>
</dbReference>